<feature type="transmembrane region" description="Helical" evidence="6">
    <location>
        <begin position="154"/>
        <end position="177"/>
    </location>
</feature>
<accession>A0A1F7TZS5</accession>
<dbReference type="AlphaFoldDB" id="A0A1F7TZS5"/>
<dbReference type="InterPro" id="IPR001851">
    <property type="entry name" value="ABC_transp_permease"/>
</dbReference>
<dbReference type="EMBL" id="MGDX01000018">
    <property type="protein sequence ID" value="OGL71058.1"/>
    <property type="molecule type" value="Genomic_DNA"/>
</dbReference>
<dbReference type="PANTHER" id="PTHR30482:SF10">
    <property type="entry name" value="HIGH-AFFINITY BRANCHED-CHAIN AMINO ACID TRANSPORT PROTEIN BRAE"/>
    <property type="match status" value="1"/>
</dbReference>
<evidence type="ECO:0000313" key="8">
    <source>
        <dbReference type="Proteomes" id="UP000177097"/>
    </source>
</evidence>
<evidence type="ECO:0000256" key="5">
    <source>
        <dbReference type="ARBA" id="ARBA00023136"/>
    </source>
</evidence>
<organism evidence="7 8">
    <name type="scientific">Candidatus Uhrbacteria bacterium RIFCSPHIGHO2_02_FULL_53_13</name>
    <dbReference type="NCBI Taxonomy" id="1802389"/>
    <lineage>
        <taxon>Bacteria</taxon>
        <taxon>Candidatus Uhriibacteriota</taxon>
    </lineage>
</organism>
<keyword evidence="3 6" id="KW-0812">Transmembrane</keyword>
<keyword evidence="2" id="KW-1003">Cell membrane</keyword>
<keyword evidence="5 6" id="KW-0472">Membrane</keyword>
<gene>
    <name evidence="7" type="ORF">A3C17_00375</name>
</gene>
<dbReference type="GO" id="GO:0005886">
    <property type="term" value="C:plasma membrane"/>
    <property type="evidence" value="ECO:0007669"/>
    <property type="project" value="UniProtKB-SubCell"/>
</dbReference>
<protein>
    <submittedName>
        <fullName evidence="7">Branched-chain amino acid ABC transporter permease</fullName>
    </submittedName>
</protein>
<evidence type="ECO:0000256" key="6">
    <source>
        <dbReference type="SAM" id="Phobius"/>
    </source>
</evidence>
<keyword evidence="4 6" id="KW-1133">Transmembrane helix</keyword>
<dbReference type="Pfam" id="PF02653">
    <property type="entry name" value="BPD_transp_2"/>
    <property type="match status" value="1"/>
</dbReference>
<proteinExistence type="predicted"/>
<feature type="transmembrane region" description="Helical" evidence="6">
    <location>
        <begin position="57"/>
        <end position="77"/>
    </location>
</feature>
<dbReference type="Proteomes" id="UP000177097">
    <property type="component" value="Unassembled WGS sequence"/>
</dbReference>
<evidence type="ECO:0000256" key="2">
    <source>
        <dbReference type="ARBA" id="ARBA00022475"/>
    </source>
</evidence>
<dbReference type="PANTHER" id="PTHR30482">
    <property type="entry name" value="HIGH-AFFINITY BRANCHED-CHAIN AMINO ACID TRANSPORT SYSTEM PERMEASE"/>
    <property type="match status" value="1"/>
</dbReference>
<comment type="subcellular location">
    <subcellularLocation>
        <location evidence="1">Cell membrane</location>
        <topology evidence="1">Multi-pass membrane protein</topology>
    </subcellularLocation>
</comment>
<dbReference type="STRING" id="1802389.A3C17_00375"/>
<sequence>MLSVAHAAFYGIGAYATTLLLKMLGLNFFFALPLAVVITMLVALLIGVVLSKFKTDYYALASLGFGVIVYVVFQNWLQVTRGPFGIPGIPRPDMFGFTFVENVAFLLLALVVLACVYALARFMVRSSFGRILTAIREDETAISVFGYRTTSYKLIIFTIAAGMAAIAGGLYASYITFIAPSAFSVNESIFILAIVILGGAGSLRGPLMGAVVLVLLPELLRFVGLPSDIAAQMRQLLYGVILVLLMLYRPQGLVGTYKL</sequence>
<feature type="transmembrane region" description="Helical" evidence="6">
    <location>
        <begin position="236"/>
        <end position="257"/>
    </location>
</feature>
<dbReference type="GO" id="GO:0015658">
    <property type="term" value="F:branched-chain amino acid transmembrane transporter activity"/>
    <property type="evidence" value="ECO:0007669"/>
    <property type="project" value="InterPro"/>
</dbReference>
<evidence type="ECO:0000313" key="7">
    <source>
        <dbReference type="EMBL" id="OGL71058.1"/>
    </source>
</evidence>
<feature type="transmembrane region" description="Helical" evidence="6">
    <location>
        <begin position="189"/>
        <end position="216"/>
    </location>
</feature>
<evidence type="ECO:0000256" key="3">
    <source>
        <dbReference type="ARBA" id="ARBA00022692"/>
    </source>
</evidence>
<comment type="caution">
    <text evidence="7">The sequence shown here is derived from an EMBL/GenBank/DDBJ whole genome shotgun (WGS) entry which is preliminary data.</text>
</comment>
<evidence type="ECO:0000256" key="4">
    <source>
        <dbReference type="ARBA" id="ARBA00022989"/>
    </source>
</evidence>
<reference evidence="7 8" key="1">
    <citation type="journal article" date="2016" name="Nat. Commun.">
        <title>Thousands of microbial genomes shed light on interconnected biogeochemical processes in an aquifer system.</title>
        <authorList>
            <person name="Anantharaman K."/>
            <person name="Brown C.T."/>
            <person name="Hug L.A."/>
            <person name="Sharon I."/>
            <person name="Castelle C.J."/>
            <person name="Probst A.J."/>
            <person name="Thomas B.C."/>
            <person name="Singh A."/>
            <person name="Wilkins M.J."/>
            <person name="Karaoz U."/>
            <person name="Brodie E.L."/>
            <person name="Williams K.H."/>
            <person name="Hubbard S.S."/>
            <person name="Banfield J.F."/>
        </authorList>
    </citation>
    <scope>NUCLEOTIDE SEQUENCE [LARGE SCALE GENOMIC DNA]</scope>
</reference>
<feature type="transmembrane region" description="Helical" evidence="6">
    <location>
        <begin position="26"/>
        <end position="50"/>
    </location>
</feature>
<evidence type="ECO:0000256" key="1">
    <source>
        <dbReference type="ARBA" id="ARBA00004651"/>
    </source>
</evidence>
<name>A0A1F7TZS5_9BACT</name>
<dbReference type="CDD" id="cd06581">
    <property type="entry name" value="TM_PBP1_LivM_like"/>
    <property type="match status" value="1"/>
</dbReference>
<feature type="transmembrane region" description="Helical" evidence="6">
    <location>
        <begin position="97"/>
        <end position="120"/>
    </location>
</feature>
<dbReference type="InterPro" id="IPR043428">
    <property type="entry name" value="LivM-like"/>
</dbReference>